<dbReference type="AlphaFoldDB" id="E6XEU0"/>
<protein>
    <submittedName>
        <fullName evidence="1">Uncharacterized protein</fullName>
    </submittedName>
</protein>
<organism evidence="1 2">
    <name type="scientific">Cellulophaga algicola (strain DSM 14237 / IC166 / ACAM 630)</name>
    <dbReference type="NCBI Taxonomy" id="688270"/>
    <lineage>
        <taxon>Bacteria</taxon>
        <taxon>Pseudomonadati</taxon>
        <taxon>Bacteroidota</taxon>
        <taxon>Flavobacteriia</taxon>
        <taxon>Flavobacteriales</taxon>
        <taxon>Flavobacteriaceae</taxon>
        <taxon>Cellulophaga</taxon>
    </lineage>
</organism>
<evidence type="ECO:0000313" key="1">
    <source>
        <dbReference type="EMBL" id="ADV48142.1"/>
    </source>
</evidence>
<dbReference type="OrthoDB" id="1446228at2"/>
<dbReference type="RefSeq" id="WP_013549632.1">
    <property type="nucleotide sequence ID" value="NC_014934.1"/>
</dbReference>
<gene>
    <name evidence="1" type="ordered locus">Celal_0808</name>
</gene>
<dbReference type="STRING" id="688270.Celal_0808"/>
<proteinExistence type="predicted"/>
<accession>E6XEU0</accession>
<dbReference type="HOGENOM" id="CLU_142728_0_0_10"/>
<name>E6XEU0_CELAD</name>
<keyword evidence="2" id="KW-1185">Reference proteome</keyword>
<dbReference type="Proteomes" id="UP000008634">
    <property type="component" value="Chromosome"/>
</dbReference>
<evidence type="ECO:0000313" key="2">
    <source>
        <dbReference type="Proteomes" id="UP000008634"/>
    </source>
</evidence>
<dbReference type="EMBL" id="CP002453">
    <property type="protein sequence ID" value="ADV48142.1"/>
    <property type="molecule type" value="Genomic_DNA"/>
</dbReference>
<dbReference type="KEGG" id="cao:Celal_0808"/>
<sequence length="155" mass="16891">MYKTLTVLFLAFFLIQCDSKSESSITDCSAVTCLSNNFKMIIIDEATGNNLIENGSYTASNITIFDEASMNASFSVNATEETPGIYLDIDILESQEKSYTVNLKTDAFFTMNMDIEKTGDGSECCGIDNDVNSISVSGATSEINLSDRSVTIFIN</sequence>
<dbReference type="eggNOG" id="ENOG50311G1">
    <property type="taxonomic scope" value="Bacteria"/>
</dbReference>
<reference evidence="1 2" key="1">
    <citation type="journal article" date="2010" name="Stand. Genomic Sci.">
        <title>Complete genome sequence of Cellulophaga algicola type strain (IC166).</title>
        <authorList>
            <person name="Abt B."/>
            <person name="Lu M."/>
            <person name="Misra M."/>
            <person name="Han C."/>
            <person name="Nolan M."/>
            <person name="Lucas S."/>
            <person name="Hammon N."/>
            <person name="Deshpande S."/>
            <person name="Cheng J.F."/>
            <person name="Tapia R."/>
            <person name="Goodwin L."/>
            <person name="Pitluck S."/>
            <person name="Liolios K."/>
            <person name="Pagani I."/>
            <person name="Ivanova N."/>
            <person name="Mavromatis K."/>
            <person name="Ovchinikova G."/>
            <person name="Pati A."/>
            <person name="Chen A."/>
            <person name="Palaniappan K."/>
            <person name="Land M."/>
            <person name="Hauser L."/>
            <person name="Chang Y.J."/>
            <person name="Jeffries C.D."/>
            <person name="Detter J.C."/>
            <person name="Brambilla E."/>
            <person name="Rohde M."/>
            <person name="Tindall B.J."/>
            <person name="Goker M."/>
            <person name="Woyke T."/>
            <person name="Bristow J."/>
            <person name="Eisen J.A."/>
            <person name="Markowitz V."/>
            <person name="Hugenholtz P."/>
            <person name="Kyrpides N.C."/>
            <person name="Klenk H.P."/>
            <person name="Lapidus A."/>
        </authorList>
    </citation>
    <scope>NUCLEOTIDE SEQUENCE [LARGE SCALE GENOMIC DNA]</scope>
    <source>
        <strain evidence="2">DSM 14237 / IC166 / ACAM 630</strain>
    </source>
</reference>